<organism evidence="1 2">
    <name type="scientific">Mucilaginibacter psychrotolerans</name>
    <dbReference type="NCBI Taxonomy" id="1524096"/>
    <lineage>
        <taxon>Bacteria</taxon>
        <taxon>Pseudomonadati</taxon>
        <taxon>Bacteroidota</taxon>
        <taxon>Sphingobacteriia</taxon>
        <taxon>Sphingobacteriales</taxon>
        <taxon>Sphingobacteriaceae</taxon>
        <taxon>Mucilaginibacter</taxon>
    </lineage>
</organism>
<reference evidence="1 2" key="1">
    <citation type="journal article" date="2017" name="Int. J. Syst. Evol. Microbiol.">
        <title>Mucilaginibacterpsychrotolerans sp. nov., isolated from peatlands.</title>
        <authorList>
            <person name="Deng Y."/>
            <person name="Shen L."/>
            <person name="Xu B."/>
            <person name="Liu Y."/>
            <person name="Gu Z."/>
            <person name="Liu H."/>
            <person name="Zhou Y."/>
        </authorList>
    </citation>
    <scope>NUCLEOTIDE SEQUENCE [LARGE SCALE GENOMIC DNA]</scope>
    <source>
        <strain evidence="1 2">NH7-4</strain>
    </source>
</reference>
<comment type="caution">
    <text evidence="1">The sequence shown here is derived from an EMBL/GenBank/DDBJ whole genome shotgun (WGS) entry which is preliminary data.</text>
</comment>
<proteinExistence type="predicted"/>
<feature type="non-terminal residue" evidence="1">
    <location>
        <position position="116"/>
    </location>
</feature>
<name>A0A4Y8RYT0_9SPHI</name>
<evidence type="ECO:0000313" key="2">
    <source>
        <dbReference type="Proteomes" id="UP000297540"/>
    </source>
</evidence>
<dbReference type="EMBL" id="SOZE01000097">
    <property type="protein sequence ID" value="TFF29693.1"/>
    <property type="molecule type" value="Genomic_DNA"/>
</dbReference>
<keyword evidence="2" id="KW-1185">Reference proteome</keyword>
<gene>
    <name evidence="1" type="ORF">E2R66_28215</name>
</gene>
<evidence type="ECO:0000313" key="1">
    <source>
        <dbReference type="EMBL" id="TFF29693.1"/>
    </source>
</evidence>
<dbReference type="AlphaFoldDB" id="A0A4Y8RYT0"/>
<accession>A0A4Y8RYT0</accession>
<protein>
    <submittedName>
        <fullName evidence="1">IS110 family transposase</fullName>
    </submittedName>
</protein>
<sequence length="116" mass="12797">MLKTNLQNSIDFKGQKFYVGLDVHKKSWAVTIRSKGIQIAHFTQPPGVDALARYLKKNFPGGTYYSAYEAGFCGTGIHEQLCGSGVNNIMIHAADIPATDKQKKNKTDLHDSRVIA</sequence>
<dbReference type="Proteomes" id="UP000297540">
    <property type="component" value="Unassembled WGS sequence"/>
</dbReference>